<gene>
    <name evidence="1" type="ORF">F2Q70_00033232</name>
</gene>
<name>A0A8S9FCL0_BRACR</name>
<reference evidence="1" key="1">
    <citation type="submission" date="2019-12" db="EMBL/GenBank/DDBJ databases">
        <title>Genome sequencing and annotation of Brassica cretica.</title>
        <authorList>
            <person name="Studholme D.J."/>
            <person name="Sarris P.F."/>
        </authorList>
    </citation>
    <scope>NUCLEOTIDE SEQUENCE</scope>
    <source>
        <strain evidence="1">PFS-102/07</strain>
        <tissue evidence="1">Leaf</tissue>
    </source>
</reference>
<organism evidence="1">
    <name type="scientific">Brassica cretica</name>
    <name type="common">Mustard</name>
    <dbReference type="NCBI Taxonomy" id="69181"/>
    <lineage>
        <taxon>Eukaryota</taxon>
        <taxon>Viridiplantae</taxon>
        <taxon>Streptophyta</taxon>
        <taxon>Embryophyta</taxon>
        <taxon>Tracheophyta</taxon>
        <taxon>Spermatophyta</taxon>
        <taxon>Magnoliopsida</taxon>
        <taxon>eudicotyledons</taxon>
        <taxon>Gunneridae</taxon>
        <taxon>Pentapetalae</taxon>
        <taxon>rosids</taxon>
        <taxon>malvids</taxon>
        <taxon>Brassicales</taxon>
        <taxon>Brassicaceae</taxon>
        <taxon>Brassiceae</taxon>
        <taxon>Brassica</taxon>
    </lineage>
</organism>
<protein>
    <submittedName>
        <fullName evidence="1">Uncharacterized protein</fullName>
    </submittedName>
</protein>
<proteinExistence type="predicted"/>
<accession>A0A8S9FCL0</accession>
<sequence length="94" mass="10848">MEAFLLPSMSPFRTRSGGLAHPRAKSYQSPQPLPSSWSWFTPMLPLVFVFVRLEKKESDTLKLRWCTPQGIPFRAWDLDGQLTLSKFSTLYLID</sequence>
<evidence type="ECO:0000313" key="1">
    <source>
        <dbReference type="EMBL" id="KAF2530654.1"/>
    </source>
</evidence>
<dbReference type="EMBL" id="QGKY02002305">
    <property type="protein sequence ID" value="KAF2530654.1"/>
    <property type="molecule type" value="Genomic_DNA"/>
</dbReference>
<comment type="caution">
    <text evidence="1">The sequence shown here is derived from an EMBL/GenBank/DDBJ whole genome shotgun (WGS) entry which is preliminary data.</text>
</comment>
<dbReference type="AlphaFoldDB" id="A0A8S9FCL0"/>